<evidence type="ECO:0000313" key="1">
    <source>
        <dbReference type="EMBL" id="MBB4145820.1"/>
    </source>
</evidence>
<name>A0A7W6LK31_9HYPH</name>
<protein>
    <submittedName>
        <fullName evidence="1">Uncharacterized protein</fullName>
    </submittedName>
</protein>
<dbReference type="RefSeq" id="WP_165130344.1">
    <property type="nucleotide sequence ID" value="NZ_CP049247.1"/>
</dbReference>
<accession>A0A7W6LK31</accession>
<keyword evidence="2" id="KW-1185">Reference proteome</keyword>
<dbReference type="Proteomes" id="UP000519897">
    <property type="component" value="Unassembled WGS sequence"/>
</dbReference>
<dbReference type="EMBL" id="JACIEC010000012">
    <property type="protein sequence ID" value="MBB4145820.1"/>
    <property type="molecule type" value="Genomic_DNA"/>
</dbReference>
<reference evidence="1 2" key="1">
    <citation type="submission" date="2020-08" db="EMBL/GenBank/DDBJ databases">
        <title>Genomic Encyclopedia of Type Strains, Phase IV (KMG-IV): sequencing the most valuable type-strain genomes for metagenomic binning, comparative biology and taxonomic classification.</title>
        <authorList>
            <person name="Goeker M."/>
        </authorList>
    </citation>
    <scope>NUCLEOTIDE SEQUENCE [LARGE SCALE GENOMIC DNA]</scope>
    <source>
        <strain evidence="1 2">DSM 29514</strain>
    </source>
</reference>
<dbReference type="AlphaFoldDB" id="A0A7W6LK31"/>
<comment type="caution">
    <text evidence="1">The sequence shown here is derived from an EMBL/GenBank/DDBJ whole genome shotgun (WGS) entry which is preliminary data.</text>
</comment>
<organism evidence="1 2">
    <name type="scientific">Rhizobium rhizoryzae</name>
    <dbReference type="NCBI Taxonomy" id="451876"/>
    <lineage>
        <taxon>Bacteria</taxon>
        <taxon>Pseudomonadati</taxon>
        <taxon>Pseudomonadota</taxon>
        <taxon>Alphaproteobacteria</taxon>
        <taxon>Hyphomicrobiales</taxon>
        <taxon>Rhizobiaceae</taxon>
        <taxon>Rhizobium/Agrobacterium group</taxon>
        <taxon>Rhizobium</taxon>
    </lineage>
</organism>
<gene>
    <name evidence="1" type="ORF">GGQ72_004386</name>
</gene>
<dbReference type="Gene3D" id="1.20.5.340">
    <property type="match status" value="1"/>
</dbReference>
<proteinExistence type="predicted"/>
<sequence>MPSIQPTPSNNYYIDNSTELGPETLNEIFGSISQRLTALQETAAGFEDAVSEAAIALAEGRLQYSVTPSLNALNARVTEITGLLSDAEDRIAALQAGGVLAVNVPVAPGGRFAVGSTAQSALAQLDADLDSLEADMAALSTSVAQQIAAIQMLPAEAVLLSANTNLVVGKAYRIITAGITLTLPANPAAGASIRLIDGGVLSRTSTVTVARNGKTIMGLNEDLTLNVSGCTFTIWYNGTTWKLQ</sequence>
<evidence type="ECO:0000313" key="2">
    <source>
        <dbReference type="Proteomes" id="UP000519897"/>
    </source>
</evidence>